<feature type="compositionally biased region" description="Basic and acidic residues" evidence="1">
    <location>
        <begin position="266"/>
        <end position="285"/>
    </location>
</feature>
<dbReference type="Gene3D" id="1.10.357.50">
    <property type="match status" value="1"/>
</dbReference>
<reference evidence="4" key="1">
    <citation type="journal article" date="2015" name="PLoS Genet.">
        <title>Genome Sequence and Transcriptome Analyses of Chrysochromulina tobin: Metabolic Tools for Enhanced Algal Fitness in the Prominent Order Prymnesiales (Haptophyceae).</title>
        <authorList>
            <person name="Hovde B.T."/>
            <person name="Deodato C.R."/>
            <person name="Hunsperger H.M."/>
            <person name="Ryken S.A."/>
            <person name="Yost W."/>
            <person name="Jha R.K."/>
            <person name="Patterson J."/>
            <person name="Monnat R.J. Jr."/>
            <person name="Barlow S.B."/>
            <person name="Starkenburg S.R."/>
            <person name="Cattolico R.A."/>
        </authorList>
    </citation>
    <scope>NUCLEOTIDE SEQUENCE</scope>
    <source>
        <strain evidence="4">CCMP291</strain>
    </source>
</reference>
<dbReference type="PROSITE" id="PS50003">
    <property type="entry name" value="PH_DOMAIN"/>
    <property type="match status" value="1"/>
</dbReference>
<proteinExistence type="predicted"/>
<feature type="region of interest" description="Disordered" evidence="1">
    <location>
        <begin position="266"/>
        <end position="293"/>
    </location>
</feature>
<name>A0A0M0K3Z0_9EUKA</name>
<comment type="caution">
    <text evidence="3">The sequence shown here is derived from an EMBL/GenBank/DDBJ whole genome shotgun (WGS) entry which is preliminary data.</text>
</comment>
<sequence length="877" mass="95309">MLAAGHWFLKHRSNGETPHRRFVYTEGHSICWATTEKRKGKIGMLAATEGANLLVVPGAATAVLASKKQIRDPNRLFSIIGATRSLDLEAESEAERHLWVRAFAAFVKLHTADKLEASTLLLPTAKGPKDDALRAALGSEALGIRKGAALGGGADYDDAGGVHARLADAEGVKFPRLSATLLVLTGDLRGRWQLFDIELIEGELRSNGRGVLPLRYVGGLGMTGGEADEYADEADEAGEDSEELTAAGAMRLMKVELKLRLRLGGKEDRTQGRKDARKQMSKDEGSSAPEGPLDLVLRVPQSLAKLWHTCLKRSMTLLEDLDSAGGGPLAPPTQVHLLPLRREVVEMELNNLFADAFEACASSAGEAYAALDPLLKACVDKMKAAACTLPPRRDLFVAYADGVHHRMINIFQVLLVRYDLDRAYLDTDGQETKEAQGHHEALEPALMLGLIGWARRYEERMEAVGAGAGRKLLAPEASEALISAYLHACRVLTKQWATNIVFVEKQQMFSNEKGGGRSPEKQNARMELSQGLVRMPGEGGQELWFTELHMDLFRIVHEHIELGIGTGIEVVLFNVIIAQADFLVDVQNEILRCIRSDWRSIGFVYLCSLINNCQRCAELWGNAIKSSKSQRSPLSEALAANLHLGYVADGFVNLGFAAMQLSSHRVLALLEVPIAALFRKGSRHSPEAMAALVDQRLSIITDGVASSHAPRAAAICLEQLMCSYGVMLFLSDLHDRAHFTPETPPTLAADLDAFDGLMARHCSTSSTYGRNRTVARARAAALHRLLSQVLAFLETVLTPGSELASYKAPVKADADAAVFTRSLQAQASGELSSSTGDPIVDAAARLRLQQPSLTRELLGQLLKKCSKEGHQKSVGLQ</sequence>
<dbReference type="Gene3D" id="2.30.29.30">
    <property type="entry name" value="Pleckstrin-homology domain (PH domain)/Phosphotyrosine-binding domain (PTB)"/>
    <property type="match status" value="1"/>
</dbReference>
<dbReference type="AlphaFoldDB" id="A0A0M0K3Z0"/>
<dbReference type="InterPro" id="IPR011993">
    <property type="entry name" value="PH-like_dom_sf"/>
</dbReference>
<dbReference type="Proteomes" id="UP000037460">
    <property type="component" value="Unassembled WGS sequence"/>
</dbReference>
<dbReference type="OrthoDB" id="188756at2759"/>
<evidence type="ECO:0000313" key="3">
    <source>
        <dbReference type="EMBL" id="KOO33530.1"/>
    </source>
</evidence>
<feature type="domain" description="PH" evidence="2">
    <location>
        <begin position="1"/>
        <end position="108"/>
    </location>
</feature>
<keyword evidence="4" id="KW-1185">Reference proteome</keyword>
<gene>
    <name evidence="3" type="ORF">Ctob_013277</name>
</gene>
<evidence type="ECO:0000256" key="1">
    <source>
        <dbReference type="SAM" id="MobiDB-lite"/>
    </source>
</evidence>
<protein>
    <submittedName>
        <fullName evidence="3">Exocyst complex component 3-like protein</fullName>
    </submittedName>
</protein>
<dbReference type="InterPro" id="IPR010326">
    <property type="entry name" value="EXOC3/Sec6"/>
</dbReference>
<dbReference type="GO" id="GO:0006887">
    <property type="term" value="P:exocytosis"/>
    <property type="evidence" value="ECO:0007669"/>
    <property type="project" value="InterPro"/>
</dbReference>
<dbReference type="Pfam" id="PF06046">
    <property type="entry name" value="Sec6"/>
    <property type="match status" value="1"/>
</dbReference>
<dbReference type="SUPFAM" id="SSF50729">
    <property type="entry name" value="PH domain-like"/>
    <property type="match status" value="1"/>
</dbReference>
<dbReference type="InterPro" id="IPR001849">
    <property type="entry name" value="PH_domain"/>
</dbReference>
<evidence type="ECO:0000259" key="2">
    <source>
        <dbReference type="PROSITE" id="PS50003"/>
    </source>
</evidence>
<accession>A0A0M0K3Z0</accession>
<evidence type="ECO:0000313" key="4">
    <source>
        <dbReference type="Proteomes" id="UP000037460"/>
    </source>
</evidence>
<dbReference type="GO" id="GO:0000145">
    <property type="term" value="C:exocyst"/>
    <property type="evidence" value="ECO:0007669"/>
    <property type="project" value="InterPro"/>
</dbReference>
<dbReference type="EMBL" id="JWZX01001496">
    <property type="protein sequence ID" value="KOO33530.1"/>
    <property type="molecule type" value="Genomic_DNA"/>
</dbReference>
<organism evidence="3 4">
    <name type="scientific">Chrysochromulina tobinii</name>
    <dbReference type="NCBI Taxonomy" id="1460289"/>
    <lineage>
        <taxon>Eukaryota</taxon>
        <taxon>Haptista</taxon>
        <taxon>Haptophyta</taxon>
        <taxon>Prymnesiophyceae</taxon>
        <taxon>Prymnesiales</taxon>
        <taxon>Chrysochromulinaceae</taxon>
        <taxon>Chrysochromulina</taxon>
    </lineage>
</organism>